<dbReference type="STRING" id="301148.B4135_1542"/>
<comment type="caution">
    <text evidence="1">The sequence shown here is derived from an EMBL/GenBank/DDBJ whole genome shotgun (WGS) entry which is preliminary data.</text>
</comment>
<protein>
    <submittedName>
        <fullName evidence="1">Uncharacterized protein</fullName>
    </submittedName>
</protein>
<name>A0A150MBS9_9BACI</name>
<sequence length="81" mass="9175">MESVSPYSFVFDCQGEDRQAPGKTARKNECARPWHQVSEWSAEAQITERFTAQKASGPPFIAARRMVIFFALFCQTSGTRK</sequence>
<dbReference type="EMBL" id="LQYT01000016">
    <property type="protein sequence ID" value="KYD21916.1"/>
    <property type="molecule type" value="Genomic_DNA"/>
</dbReference>
<evidence type="ECO:0000313" key="2">
    <source>
        <dbReference type="Proteomes" id="UP000075683"/>
    </source>
</evidence>
<organism evidence="1 2">
    <name type="scientific">Caldibacillus debilis</name>
    <dbReference type="NCBI Taxonomy" id="301148"/>
    <lineage>
        <taxon>Bacteria</taxon>
        <taxon>Bacillati</taxon>
        <taxon>Bacillota</taxon>
        <taxon>Bacilli</taxon>
        <taxon>Bacillales</taxon>
        <taxon>Bacillaceae</taxon>
        <taxon>Caldibacillus</taxon>
    </lineage>
</organism>
<reference evidence="1 2" key="1">
    <citation type="submission" date="2016-01" db="EMBL/GenBank/DDBJ databases">
        <title>Draft Genome Sequences of Seven Thermophilic Sporeformers Isolated from Foods.</title>
        <authorList>
            <person name="Berendsen E.M."/>
            <person name="Wells-Bennik M.H."/>
            <person name="Krawcyk A.O."/>
            <person name="De Jong A."/>
            <person name="Holsappel S."/>
            <person name="Eijlander R.T."/>
            <person name="Kuipers O.P."/>
        </authorList>
    </citation>
    <scope>NUCLEOTIDE SEQUENCE [LARGE SCALE GENOMIC DNA]</scope>
    <source>
        <strain evidence="1 2">B4135</strain>
    </source>
</reference>
<proteinExistence type="predicted"/>
<accession>A0A150MBS9</accession>
<dbReference type="AlphaFoldDB" id="A0A150MBS9"/>
<evidence type="ECO:0000313" key="1">
    <source>
        <dbReference type="EMBL" id="KYD21916.1"/>
    </source>
</evidence>
<gene>
    <name evidence="1" type="ORF">B4135_1542</name>
</gene>
<dbReference type="Proteomes" id="UP000075683">
    <property type="component" value="Unassembled WGS sequence"/>
</dbReference>